<feature type="compositionally biased region" description="Basic and acidic residues" evidence="1">
    <location>
        <begin position="1"/>
        <end position="11"/>
    </location>
</feature>
<comment type="caution">
    <text evidence="2">The sequence shown here is derived from an EMBL/GenBank/DDBJ whole genome shotgun (WGS) entry which is preliminary data.</text>
</comment>
<reference evidence="2 3" key="1">
    <citation type="submission" date="2015-01" db="EMBL/GenBank/DDBJ databases">
        <title>Evolution of Trichinella species and genotypes.</title>
        <authorList>
            <person name="Korhonen P.K."/>
            <person name="Edoardo P."/>
            <person name="Giuseppe L.R."/>
            <person name="Gasser R.B."/>
        </authorList>
    </citation>
    <scope>NUCLEOTIDE SEQUENCE [LARGE SCALE GENOMIC DNA]</scope>
    <source>
        <strain evidence="2">ISS120</strain>
    </source>
</reference>
<organism evidence="2 3">
    <name type="scientific">Trichinella britovi</name>
    <name type="common">Parasitic roundworm</name>
    <dbReference type="NCBI Taxonomy" id="45882"/>
    <lineage>
        <taxon>Eukaryota</taxon>
        <taxon>Metazoa</taxon>
        <taxon>Ecdysozoa</taxon>
        <taxon>Nematoda</taxon>
        <taxon>Enoplea</taxon>
        <taxon>Dorylaimia</taxon>
        <taxon>Trichinellida</taxon>
        <taxon>Trichinellidae</taxon>
        <taxon>Trichinella</taxon>
    </lineage>
</organism>
<evidence type="ECO:0000313" key="3">
    <source>
        <dbReference type="Proteomes" id="UP000054653"/>
    </source>
</evidence>
<gene>
    <name evidence="2" type="ORF">T03_16306</name>
</gene>
<protein>
    <submittedName>
        <fullName evidence="2">Uncharacterized protein</fullName>
    </submittedName>
</protein>
<dbReference type="EMBL" id="JYDI01000009">
    <property type="protein sequence ID" value="KRY59936.1"/>
    <property type="molecule type" value="Genomic_DNA"/>
</dbReference>
<keyword evidence="3" id="KW-1185">Reference proteome</keyword>
<accession>A0A0V1DEB3</accession>
<dbReference type="Proteomes" id="UP000054653">
    <property type="component" value="Unassembled WGS sequence"/>
</dbReference>
<sequence>MALKRYPEDRSLAFPGSTHRRPRRGSSATTGRLMTPSGEIGVHRSQGWFFRTDGCLLLSDQTL</sequence>
<dbReference type="AlphaFoldDB" id="A0A0V1DEB3"/>
<evidence type="ECO:0000256" key="1">
    <source>
        <dbReference type="SAM" id="MobiDB-lite"/>
    </source>
</evidence>
<name>A0A0V1DEB3_TRIBR</name>
<evidence type="ECO:0000313" key="2">
    <source>
        <dbReference type="EMBL" id="KRY59936.1"/>
    </source>
</evidence>
<feature type="region of interest" description="Disordered" evidence="1">
    <location>
        <begin position="1"/>
        <end position="37"/>
    </location>
</feature>
<proteinExistence type="predicted"/>